<organism evidence="2">
    <name type="scientific">Brugia timori</name>
    <dbReference type="NCBI Taxonomy" id="42155"/>
    <lineage>
        <taxon>Eukaryota</taxon>
        <taxon>Metazoa</taxon>
        <taxon>Ecdysozoa</taxon>
        <taxon>Nematoda</taxon>
        <taxon>Chromadorea</taxon>
        <taxon>Rhabditida</taxon>
        <taxon>Spirurina</taxon>
        <taxon>Spiruromorpha</taxon>
        <taxon>Filarioidea</taxon>
        <taxon>Onchocercidae</taxon>
        <taxon>Brugia</taxon>
    </lineage>
</organism>
<sequence>MPQNMFHPTTQYGCNIIRFCSCFFFRCLFFSLHLFEFYARLYFSEIRTCIRNLNNGCLVFHFLFISKRCNNDGRLGSCCSGGDTGYRWWRRRRRWNRIRRWSDILHCRWRRHLTN</sequence>
<keyword evidence="1" id="KW-0472">Membrane</keyword>
<dbReference type="WBParaSite" id="BTMF_0000851401-mRNA-1">
    <property type="protein sequence ID" value="BTMF_0000851401-mRNA-1"/>
    <property type="gene ID" value="BTMF_0000851401"/>
</dbReference>
<accession>A0A0R3QLF1</accession>
<dbReference type="AlphaFoldDB" id="A0A0R3QLF1"/>
<evidence type="ECO:0000256" key="1">
    <source>
        <dbReference type="SAM" id="Phobius"/>
    </source>
</evidence>
<keyword evidence="1" id="KW-1133">Transmembrane helix</keyword>
<proteinExistence type="predicted"/>
<protein>
    <submittedName>
        <fullName evidence="2">Secreted protein</fullName>
    </submittedName>
</protein>
<name>A0A0R3QLF1_9BILA</name>
<evidence type="ECO:0000313" key="2">
    <source>
        <dbReference type="WBParaSite" id="BTMF_0000851401-mRNA-1"/>
    </source>
</evidence>
<keyword evidence="1" id="KW-0812">Transmembrane</keyword>
<feature type="transmembrane region" description="Helical" evidence="1">
    <location>
        <begin position="16"/>
        <end position="38"/>
    </location>
</feature>
<reference evidence="2" key="1">
    <citation type="submission" date="2017-02" db="UniProtKB">
        <authorList>
            <consortium name="WormBaseParasite"/>
        </authorList>
    </citation>
    <scope>IDENTIFICATION</scope>
</reference>